<feature type="transmembrane region" description="Helical" evidence="5">
    <location>
        <begin position="103"/>
        <end position="123"/>
    </location>
</feature>
<name>A0A8T2P877_9TELE</name>
<accession>A0A8T2P877</accession>
<feature type="transmembrane region" description="Helical" evidence="5">
    <location>
        <begin position="195"/>
        <end position="217"/>
    </location>
</feature>
<feature type="transmembrane region" description="Helical" evidence="5">
    <location>
        <begin position="77"/>
        <end position="96"/>
    </location>
</feature>
<protein>
    <recommendedName>
        <fullName evidence="8">Solute carrier family 46 member 3</fullName>
    </recommendedName>
</protein>
<evidence type="ECO:0000313" key="6">
    <source>
        <dbReference type="EMBL" id="KAG9348459.1"/>
    </source>
</evidence>
<keyword evidence="2 5" id="KW-0812">Transmembrane</keyword>
<dbReference type="GO" id="GO:0034486">
    <property type="term" value="P:vacuolar transmembrane transport"/>
    <property type="evidence" value="ECO:0007669"/>
    <property type="project" value="TreeGrafter"/>
</dbReference>
<feature type="transmembrane region" description="Helical" evidence="5">
    <location>
        <begin position="129"/>
        <end position="155"/>
    </location>
</feature>
<keyword evidence="7" id="KW-1185">Reference proteome</keyword>
<dbReference type="SUPFAM" id="SSF103473">
    <property type="entry name" value="MFS general substrate transporter"/>
    <property type="match status" value="1"/>
</dbReference>
<keyword evidence="3 5" id="KW-1133">Transmembrane helix</keyword>
<evidence type="ECO:0000256" key="4">
    <source>
        <dbReference type="ARBA" id="ARBA00023136"/>
    </source>
</evidence>
<dbReference type="InterPro" id="IPR036259">
    <property type="entry name" value="MFS_trans_sf"/>
</dbReference>
<organism evidence="6 7">
    <name type="scientific">Albula glossodonta</name>
    <name type="common">roundjaw bonefish</name>
    <dbReference type="NCBI Taxonomy" id="121402"/>
    <lineage>
        <taxon>Eukaryota</taxon>
        <taxon>Metazoa</taxon>
        <taxon>Chordata</taxon>
        <taxon>Craniata</taxon>
        <taxon>Vertebrata</taxon>
        <taxon>Euteleostomi</taxon>
        <taxon>Actinopterygii</taxon>
        <taxon>Neopterygii</taxon>
        <taxon>Teleostei</taxon>
        <taxon>Albuliformes</taxon>
        <taxon>Albulidae</taxon>
        <taxon>Albula</taxon>
    </lineage>
</organism>
<dbReference type="GO" id="GO:0022857">
    <property type="term" value="F:transmembrane transporter activity"/>
    <property type="evidence" value="ECO:0007669"/>
    <property type="project" value="TreeGrafter"/>
</dbReference>
<sequence>MTGLYLVEPVVAIYAFASFMVYPLAQQYVYRRVWQDLTNSTYSVVNVPGCATNETNNSRKYEEVERAASLFSLYNELFSLIPCLAVTLLLVAYSDYRGRRISILLPLVGSIVYTVSFLAISFFEASLNLIIVANVISALFGSWGTLLGGCFSYIADVSKDGKRKTQRMAGIEMAIGLFSGAASITAGYFLRATGFNWPLLTCSLLHFANLLYVVFVLEETVKMPEPADLQQGLPHFPLLKLVSSVFRLFASVNLRRNAILVLLLLAFTIFCFCNIGTTSVVILYELNEPLCWSEILIGYGSALSTTSFLTSFMGVFVLSYCLPNLAIVLIGLLSITTVRVPMVLAVMPAPVLRSMMSQIASKSEQGALFACVAFMEMLSTSVAFITFSGIYAATVAWFPGFCFLVAAGLCLIPMAVIGAVGFLGSSKATVTEPLISEEETDGQSVTPPIN</sequence>
<dbReference type="EMBL" id="JAFBMS010000011">
    <property type="protein sequence ID" value="KAG9348459.1"/>
    <property type="molecule type" value="Genomic_DNA"/>
</dbReference>
<keyword evidence="4 5" id="KW-0472">Membrane</keyword>
<gene>
    <name evidence="6" type="ORF">JZ751_002194</name>
</gene>
<dbReference type="GO" id="GO:0005765">
    <property type="term" value="C:lysosomal membrane"/>
    <property type="evidence" value="ECO:0007669"/>
    <property type="project" value="TreeGrafter"/>
</dbReference>
<comment type="subcellular location">
    <subcellularLocation>
        <location evidence="1">Membrane</location>
        <topology evidence="1">Multi-pass membrane protein</topology>
    </subcellularLocation>
</comment>
<dbReference type="OrthoDB" id="3026777at2759"/>
<evidence type="ECO:0000256" key="5">
    <source>
        <dbReference type="SAM" id="Phobius"/>
    </source>
</evidence>
<dbReference type="PANTHER" id="PTHR23507">
    <property type="entry name" value="ZGC:174356"/>
    <property type="match status" value="1"/>
</dbReference>
<evidence type="ECO:0000256" key="3">
    <source>
        <dbReference type="ARBA" id="ARBA00022989"/>
    </source>
</evidence>
<feature type="transmembrane region" description="Helical" evidence="5">
    <location>
        <begin position="296"/>
        <end position="319"/>
    </location>
</feature>
<evidence type="ECO:0000256" key="2">
    <source>
        <dbReference type="ARBA" id="ARBA00022692"/>
    </source>
</evidence>
<feature type="transmembrane region" description="Helical" evidence="5">
    <location>
        <begin position="260"/>
        <end position="284"/>
    </location>
</feature>
<dbReference type="Gene3D" id="1.20.1250.20">
    <property type="entry name" value="MFS general substrate transporter like domains"/>
    <property type="match status" value="1"/>
</dbReference>
<proteinExistence type="predicted"/>
<feature type="transmembrane region" description="Helical" evidence="5">
    <location>
        <begin position="397"/>
        <end position="423"/>
    </location>
</feature>
<feature type="transmembrane region" description="Helical" evidence="5">
    <location>
        <begin position="5"/>
        <end position="25"/>
    </location>
</feature>
<reference evidence="6" key="1">
    <citation type="thesis" date="2021" institute="BYU ScholarsArchive" country="Provo, UT, USA">
        <title>Applications of and Algorithms for Genome Assembly and Genomic Analyses with an Emphasis on Marine Teleosts.</title>
        <authorList>
            <person name="Pickett B.D."/>
        </authorList>
    </citation>
    <scope>NUCLEOTIDE SEQUENCE</scope>
    <source>
        <strain evidence="6">HI-2016</strain>
    </source>
</reference>
<feature type="transmembrane region" description="Helical" evidence="5">
    <location>
        <begin position="325"/>
        <end position="346"/>
    </location>
</feature>
<feature type="transmembrane region" description="Helical" evidence="5">
    <location>
        <begin position="367"/>
        <end position="391"/>
    </location>
</feature>
<evidence type="ECO:0000313" key="7">
    <source>
        <dbReference type="Proteomes" id="UP000824540"/>
    </source>
</evidence>
<dbReference type="AlphaFoldDB" id="A0A8T2P877"/>
<dbReference type="Proteomes" id="UP000824540">
    <property type="component" value="Unassembled WGS sequence"/>
</dbReference>
<dbReference type="PANTHER" id="PTHR23507:SF32">
    <property type="entry name" value="SI:DKEY-5G14.1"/>
    <property type="match status" value="1"/>
</dbReference>
<comment type="caution">
    <text evidence="6">The sequence shown here is derived from an EMBL/GenBank/DDBJ whole genome shotgun (WGS) entry which is preliminary data.</text>
</comment>
<evidence type="ECO:0008006" key="8">
    <source>
        <dbReference type="Google" id="ProtNLM"/>
    </source>
</evidence>
<feature type="transmembrane region" description="Helical" evidence="5">
    <location>
        <begin position="167"/>
        <end position="189"/>
    </location>
</feature>
<evidence type="ECO:0000256" key="1">
    <source>
        <dbReference type="ARBA" id="ARBA00004141"/>
    </source>
</evidence>